<sequence length="425" mass="45119">MNTWTVIAGSTSESVLQPTWLDDESLLISADPSGWWNLETVRLDGSRVPLHTDQAEYGGPLWMLGAGWFTLRGDGTVLAVRTLGSDRLVSIDLSTGDSRDIDVPLSALAIGGINGDRLLLSGGSSTLASGLRILDLGTGELTEVRLGVDELPAEGYLPLAEEHTFTGVRDVHAFVFPPRNADFEAPEGELPPYVAFVHGGPTGRTTGMLDVTKAYFTSRGIGVVDINYGGSSGYGRAYREALRGQWGVVDVEDTVAAVRGLASAGLADGSRLAIRGGSAGGWTVLAALTTSDVFAAGASYFGVAELITFAEDTHDFESRYLDGLIGPLPEALELYTSRAPLTHAAELSTPVLLLQGLDDPIVPPSQAEMFRDVLVERGLRHAYVAYEGSRTASAAPPRSSTRPSRSCRSTGRSWASCRRGCPCCR</sequence>
<proteinExistence type="predicted"/>
<dbReference type="EMBL" id="AP027732">
    <property type="protein sequence ID" value="BDZ48153.1"/>
    <property type="molecule type" value="Genomic_DNA"/>
</dbReference>
<dbReference type="InterPro" id="IPR050585">
    <property type="entry name" value="Xaa-Pro_dipeptidyl-ppase/CocE"/>
</dbReference>
<evidence type="ECO:0000313" key="4">
    <source>
        <dbReference type="Proteomes" id="UP001321486"/>
    </source>
</evidence>
<reference evidence="4" key="1">
    <citation type="journal article" date="2019" name="Int. J. Syst. Evol. Microbiol.">
        <title>The Global Catalogue of Microorganisms (GCM) 10K type strain sequencing project: providing services to taxonomists for standard genome sequencing and annotation.</title>
        <authorList>
            <consortium name="The Broad Institute Genomics Platform"/>
            <consortium name="The Broad Institute Genome Sequencing Center for Infectious Disease"/>
            <person name="Wu L."/>
            <person name="Ma J."/>
        </authorList>
    </citation>
    <scope>NUCLEOTIDE SEQUENCE [LARGE SCALE GENOMIC DNA]</scope>
    <source>
        <strain evidence="4">NBRC 108728</strain>
    </source>
</reference>
<dbReference type="Pfam" id="PF00326">
    <property type="entry name" value="Peptidase_S9"/>
    <property type="match status" value="1"/>
</dbReference>
<dbReference type="PANTHER" id="PTHR43056">
    <property type="entry name" value="PEPTIDASE S9 PROLYL OLIGOPEPTIDASE"/>
    <property type="match status" value="1"/>
</dbReference>
<name>A0ABM8GIF6_9MICO</name>
<keyword evidence="4" id="KW-1185">Reference proteome</keyword>
<evidence type="ECO:0000313" key="3">
    <source>
        <dbReference type="EMBL" id="BDZ48153.1"/>
    </source>
</evidence>
<dbReference type="PANTHER" id="PTHR43056:SF5">
    <property type="entry name" value="PEPTIDASE S9 PROLYL OLIGOPEPTIDASE CATALYTIC DOMAIN-CONTAINING PROTEIN"/>
    <property type="match status" value="1"/>
</dbReference>
<gene>
    <name evidence="3" type="ORF">GCM10025867_03940</name>
</gene>
<dbReference type="Proteomes" id="UP001321486">
    <property type="component" value="Chromosome"/>
</dbReference>
<dbReference type="RefSeq" id="WP_286345179.1">
    <property type="nucleotide sequence ID" value="NZ_AP027732.1"/>
</dbReference>
<accession>A0ABM8GIF6</accession>
<dbReference type="InterPro" id="IPR029058">
    <property type="entry name" value="AB_hydrolase_fold"/>
</dbReference>
<dbReference type="SUPFAM" id="SSF53474">
    <property type="entry name" value="alpha/beta-Hydrolases"/>
    <property type="match status" value="1"/>
</dbReference>
<dbReference type="InterPro" id="IPR001375">
    <property type="entry name" value="Peptidase_S9_cat"/>
</dbReference>
<dbReference type="SUPFAM" id="SSF82171">
    <property type="entry name" value="DPP6 N-terminal domain-like"/>
    <property type="match status" value="1"/>
</dbReference>
<evidence type="ECO:0000256" key="1">
    <source>
        <dbReference type="SAM" id="MobiDB-lite"/>
    </source>
</evidence>
<organism evidence="3 4">
    <name type="scientific">Frondihabitans sucicola</name>
    <dbReference type="NCBI Taxonomy" id="1268041"/>
    <lineage>
        <taxon>Bacteria</taxon>
        <taxon>Bacillati</taxon>
        <taxon>Actinomycetota</taxon>
        <taxon>Actinomycetes</taxon>
        <taxon>Micrococcales</taxon>
        <taxon>Microbacteriaceae</taxon>
        <taxon>Frondihabitans</taxon>
    </lineage>
</organism>
<dbReference type="Gene3D" id="3.40.50.1820">
    <property type="entry name" value="alpha/beta hydrolase"/>
    <property type="match status" value="1"/>
</dbReference>
<feature type="region of interest" description="Disordered" evidence="1">
    <location>
        <begin position="392"/>
        <end position="412"/>
    </location>
</feature>
<protein>
    <recommendedName>
        <fullName evidence="2">Peptidase S9 prolyl oligopeptidase catalytic domain-containing protein</fullName>
    </recommendedName>
</protein>
<feature type="domain" description="Peptidase S9 prolyl oligopeptidase catalytic" evidence="2">
    <location>
        <begin position="213"/>
        <end position="389"/>
    </location>
</feature>
<evidence type="ECO:0000259" key="2">
    <source>
        <dbReference type="Pfam" id="PF00326"/>
    </source>
</evidence>